<dbReference type="InterPro" id="IPR014555">
    <property type="entry name" value="RecF-like"/>
</dbReference>
<organism evidence="3 4">
    <name type="scientific">Sorangium cellulosum</name>
    <name type="common">Polyangium cellulosum</name>
    <dbReference type="NCBI Taxonomy" id="56"/>
    <lineage>
        <taxon>Bacteria</taxon>
        <taxon>Pseudomonadati</taxon>
        <taxon>Myxococcota</taxon>
        <taxon>Polyangia</taxon>
        <taxon>Polyangiales</taxon>
        <taxon>Polyangiaceae</taxon>
        <taxon>Sorangium</taxon>
    </lineage>
</organism>
<protein>
    <recommendedName>
        <fullName evidence="5">ATPase AAA-type core domain-containing protein</fullName>
    </recommendedName>
</protein>
<dbReference type="EMBL" id="JELY01000398">
    <property type="protein sequence ID" value="KYF59543.1"/>
    <property type="molecule type" value="Genomic_DNA"/>
</dbReference>
<dbReference type="GO" id="GO:0016887">
    <property type="term" value="F:ATP hydrolysis activity"/>
    <property type="evidence" value="ECO:0007669"/>
    <property type="project" value="InterPro"/>
</dbReference>
<dbReference type="Pfam" id="PF13514">
    <property type="entry name" value="AAA_27"/>
    <property type="match status" value="1"/>
</dbReference>
<dbReference type="InterPro" id="IPR027417">
    <property type="entry name" value="P-loop_NTPase"/>
</dbReference>
<dbReference type="GO" id="GO:0005524">
    <property type="term" value="F:ATP binding"/>
    <property type="evidence" value="ECO:0007669"/>
    <property type="project" value="InterPro"/>
</dbReference>
<name>A0A150PVE0_SORCE</name>
<evidence type="ECO:0008006" key="5">
    <source>
        <dbReference type="Google" id="ProtNLM"/>
    </source>
</evidence>
<feature type="domain" description="ATPase AAA-type core" evidence="1">
    <location>
        <begin position="253"/>
        <end position="362"/>
    </location>
</feature>
<dbReference type="PIRSF" id="PIRSF029347">
    <property type="entry name" value="RecF"/>
    <property type="match status" value="1"/>
</dbReference>
<dbReference type="PANTHER" id="PTHR43581:SF4">
    <property type="entry name" value="ATP_GTP PHOSPHATASE"/>
    <property type="match status" value="1"/>
</dbReference>
<dbReference type="Pfam" id="PF13304">
    <property type="entry name" value="AAA_21"/>
    <property type="match status" value="1"/>
</dbReference>
<accession>A0A150PVE0</accession>
<dbReference type="SUPFAM" id="SSF52540">
    <property type="entry name" value="P-loop containing nucleoside triphosphate hydrolases"/>
    <property type="match status" value="1"/>
</dbReference>
<dbReference type="AlphaFoldDB" id="A0A150PVE0"/>
<proteinExistence type="predicted"/>
<evidence type="ECO:0000259" key="2">
    <source>
        <dbReference type="Pfam" id="PF13514"/>
    </source>
</evidence>
<reference evidence="3 4" key="1">
    <citation type="submission" date="2014-02" db="EMBL/GenBank/DDBJ databases">
        <title>The small core and large imbalanced accessory genome model reveals a collaborative survival strategy of Sorangium cellulosum strains in nature.</title>
        <authorList>
            <person name="Han K."/>
            <person name="Peng R."/>
            <person name="Blom J."/>
            <person name="Li Y.-Z."/>
        </authorList>
    </citation>
    <scope>NUCLEOTIDE SEQUENCE [LARGE SCALE GENOMIC DNA]</scope>
    <source>
        <strain evidence="3 4">So0157-25</strain>
    </source>
</reference>
<dbReference type="PANTHER" id="PTHR43581">
    <property type="entry name" value="ATP/GTP PHOSPHATASE"/>
    <property type="match status" value="1"/>
</dbReference>
<dbReference type="InterPro" id="IPR051396">
    <property type="entry name" value="Bact_Antivir_Def_Nuclease"/>
</dbReference>
<dbReference type="Gene3D" id="3.40.50.300">
    <property type="entry name" value="P-loop containing nucleotide triphosphate hydrolases"/>
    <property type="match status" value="2"/>
</dbReference>
<dbReference type="Proteomes" id="UP000075420">
    <property type="component" value="Unassembled WGS sequence"/>
</dbReference>
<dbReference type="InterPro" id="IPR038734">
    <property type="entry name" value="YhaN_AAA"/>
</dbReference>
<feature type="domain" description="YhaN AAA" evidence="2">
    <location>
        <begin position="15"/>
        <end position="57"/>
    </location>
</feature>
<comment type="caution">
    <text evidence="3">The sequence shown here is derived from an EMBL/GenBank/DDBJ whole genome shotgun (WGS) entry which is preliminary data.</text>
</comment>
<evidence type="ECO:0000313" key="3">
    <source>
        <dbReference type="EMBL" id="KYF59543.1"/>
    </source>
</evidence>
<dbReference type="InterPro" id="IPR003959">
    <property type="entry name" value="ATPase_AAA_core"/>
</dbReference>
<evidence type="ECO:0000313" key="4">
    <source>
        <dbReference type="Proteomes" id="UP000075420"/>
    </source>
</evidence>
<evidence type="ECO:0000259" key="1">
    <source>
        <dbReference type="Pfam" id="PF13304"/>
    </source>
</evidence>
<sequence>MNTAAPETGSQRFVEDLEISGYGCVSNASFRLSPIHAFVGPNDSGKSTILRAVQTLLIAGAARGGEGVQLLAGGDARWPAPAAGEARIRARLRGHSTWYELARQGGLNVERLERSSDTQGREAIEWPHLGDNQPGLLPTVATQAVVRVVHGSIRTSKTPSGRTRIEPGNLALVDRTEAGRLVDGGVAAMAADIDREAHELAAWIAPASLLRLDPDALRRPCSLIPRSARIGLRDERGYGLPGVLEAIRDRDEAGYLALRDRFLRMFPRVRSLHIPSISETEKSIEVTLHSGKPVPAALMSEGMLYFLAFLASSHADRAPVLLVEEPENGLHPSRIGEVMSVLREISTTTQVLIATHSPLVVNELSGSEVTVVVRDEEQGSKGTLLEDTPGFEKRSKVYALGELWVSYANGTDEAPLLHGQVRM</sequence>
<gene>
    <name evidence="3" type="ORF">BE08_43635</name>
</gene>